<feature type="region of interest" description="Disordered" evidence="1">
    <location>
        <begin position="345"/>
        <end position="366"/>
    </location>
</feature>
<keyword evidence="2" id="KW-1133">Transmembrane helix</keyword>
<feature type="transmembrane region" description="Helical" evidence="2">
    <location>
        <begin position="134"/>
        <end position="155"/>
    </location>
</feature>
<evidence type="ECO:0008006" key="5">
    <source>
        <dbReference type="Google" id="ProtNLM"/>
    </source>
</evidence>
<feature type="transmembrane region" description="Helical" evidence="2">
    <location>
        <begin position="16"/>
        <end position="39"/>
    </location>
</feature>
<feature type="compositionally biased region" description="Basic residues" evidence="1">
    <location>
        <begin position="407"/>
        <end position="417"/>
    </location>
</feature>
<comment type="caution">
    <text evidence="3">The sequence shown here is derived from an EMBL/GenBank/DDBJ whole genome shotgun (WGS) entry which is preliminary data.</text>
</comment>
<accession>A0A286UCD8</accession>
<evidence type="ECO:0000313" key="3">
    <source>
        <dbReference type="EMBL" id="PAV17263.1"/>
    </source>
</evidence>
<proteinExistence type="predicted"/>
<feature type="transmembrane region" description="Helical" evidence="2">
    <location>
        <begin position="161"/>
        <end position="181"/>
    </location>
</feature>
<feature type="compositionally biased region" description="Basic and acidic residues" evidence="1">
    <location>
        <begin position="418"/>
        <end position="432"/>
    </location>
</feature>
<sequence>MSIQLTSLLSDQRSFLLAYSIPLLLSSLLVTFAGTYLTFYRTRTFAPPADYTASLPGSYNEKPRDVRNRLLQLDGGLGGIAIGHIFGLHLSTILALSISNKARSPLDGTLFLVIWLLVALSSSVIGGRWRIAAISFIGITAGISFSLFLCILTHPPLASRIIITSVITPLIALTVLIPSIFASTRQSIFSQTIARIAISCSGSFSMTVAIALLTRSVKFHSWANVWDRLWLFDSSEWKTSTEKGMTALFVILWILGSASDWSLKKYFGENSDEHWDAYLAEYSAAFPNSQDRAGKFHPLQSRLSRFLQKFHLTPTSTSYPRDMMLSTDSDKKDYIPISKDLISNGDQKEKYETRSQKPFSWEPGVDSRVGGLLRKNKTSRSVGGFRSLSRGTNTSEDLRIQSTCLQKTRKAKTRTRREKTLCRNRTRIEFRPKNGFSSASDSSDADDDITKGNTIDSRDSVPKLPARTHSSSVSLSGTTIYDSSNSGHPTVRPKAEDIDIEYDRARIVAIKATFGSIVSPNTRARTLLDYSDVEEDVTAGYTRASSPVRDVPGWKPQFLRHLESSNSVPGAIKQKDSLVPPPNDAVPLTPSLITAIGRIAKTRIGIIPYEGDETESSPH</sequence>
<keyword evidence="4" id="KW-1185">Reference proteome</keyword>
<evidence type="ECO:0000313" key="4">
    <source>
        <dbReference type="Proteomes" id="UP000217199"/>
    </source>
</evidence>
<organism evidence="3 4">
    <name type="scientific">Pyrrhoderma noxium</name>
    <dbReference type="NCBI Taxonomy" id="2282107"/>
    <lineage>
        <taxon>Eukaryota</taxon>
        <taxon>Fungi</taxon>
        <taxon>Dikarya</taxon>
        <taxon>Basidiomycota</taxon>
        <taxon>Agaricomycotina</taxon>
        <taxon>Agaricomycetes</taxon>
        <taxon>Hymenochaetales</taxon>
        <taxon>Hymenochaetaceae</taxon>
        <taxon>Pyrrhoderma</taxon>
    </lineage>
</organism>
<feature type="region of interest" description="Disordered" evidence="1">
    <location>
        <begin position="406"/>
        <end position="495"/>
    </location>
</feature>
<evidence type="ECO:0000256" key="1">
    <source>
        <dbReference type="SAM" id="MobiDB-lite"/>
    </source>
</evidence>
<evidence type="ECO:0000256" key="2">
    <source>
        <dbReference type="SAM" id="Phobius"/>
    </source>
</evidence>
<dbReference type="AlphaFoldDB" id="A0A286UCD8"/>
<feature type="transmembrane region" description="Helical" evidence="2">
    <location>
        <begin position="77"/>
        <end position="98"/>
    </location>
</feature>
<feature type="transmembrane region" description="Helical" evidence="2">
    <location>
        <begin position="110"/>
        <end position="127"/>
    </location>
</feature>
<dbReference type="OrthoDB" id="3364886at2759"/>
<dbReference type="STRING" id="2282107.A0A286UCD8"/>
<feature type="transmembrane region" description="Helical" evidence="2">
    <location>
        <begin position="193"/>
        <end position="213"/>
    </location>
</feature>
<feature type="compositionally biased region" description="Basic and acidic residues" evidence="1">
    <location>
        <begin position="346"/>
        <end position="355"/>
    </location>
</feature>
<feature type="compositionally biased region" description="Polar residues" evidence="1">
    <location>
        <begin position="468"/>
        <end position="488"/>
    </location>
</feature>
<keyword evidence="2" id="KW-0812">Transmembrane</keyword>
<keyword evidence="2" id="KW-0472">Membrane</keyword>
<protein>
    <recommendedName>
        <fullName evidence="5">DUF4203 domain-containing protein</fullName>
    </recommendedName>
</protein>
<dbReference type="EMBL" id="NBII01000007">
    <property type="protein sequence ID" value="PAV17263.1"/>
    <property type="molecule type" value="Genomic_DNA"/>
</dbReference>
<reference evidence="3 4" key="1">
    <citation type="journal article" date="2017" name="Mol. Ecol.">
        <title>Comparative and population genomic landscape of Phellinus noxius: A hypervariable fungus causing root rot in trees.</title>
        <authorList>
            <person name="Chung C.L."/>
            <person name="Lee T.J."/>
            <person name="Akiba M."/>
            <person name="Lee H.H."/>
            <person name="Kuo T.H."/>
            <person name="Liu D."/>
            <person name="Ke H.M."/>
            <person name="Yokoi T."/>
            <person name="Roa M.B."/>
            <person name="Lu M.J."/>
            <person name="Chang Y.Y."/>
            <person name="Ann P.J."/>
            <person name="Tsai J.N."/>
            <person name="Chen C.Y."/>
            <person name="Tzean S.S."/>
            <person name="Ota Y."/>
            <person name="Hattori T."/>
            <person name="Sahashi N."/>
            <person name="Liou R.F."/>
            <person name="Kikuchi T."/>
            <person name="Tsai I.J."/>
        </authorList>
    </citation>
    <scope>NUCLEOTIDE SEQUENCE [LARGE SCALE GENOMIC DNA]</scope>
    <source>
        <strain evidence="3 4">FFPRI411160</strain>
    </source>
</reference>
<gene>
    <name evidence="3" type="ORF">PNOK_0732700</name>
</gene>
<dbReference type="InParanoid" id="A0A286UCD8"/>
<name>A0A286UCD8_9AGAM</name>
<dbReference type="Proteomes" id="UP000217199">
    <property type="component" value="Unassembled WGS sequence"/>
</dbReference>